<dbReference type="AlphaFoldDB" id="A0A561D8A1"/>
<dbReference type="InterPro" id="IPR016181">
    <property type="entry name" value="Acyl_CoA_acyltransferase"/>
</dbReference>
<accession>A0A561D8A1</accession>
<dbReference type="Gene3D" id="3.40.630.30">
    <property type="match status" value="1"/>
</dbReference>
<proteinExistence type="predicted"/>
<dbReference type="PROSITE" id="PS51186">
    <property type="entry name" value="GNAT"/>
    <property type="match status" value="1"/>
</dbReference>
<keyword evidence="3" id="KW-1185">Reference proteome</keyword>
<dbReference type="InterPro" id="IPR000182">
    <property type="entry name" value="GNAT_dom"/>
</dbReference>
<evidence type="ECO:0000313" key="2">
    <source>
        <dbReference type="EMBL" id="TWD99580.1"/>
    </source>
</evidence>
<evidence type="ECO:0000259" key="1">
    <source>
        <dbReference type="PROSITE" id="PS51186"/>
    </source>
</evidence>
<dbReference type="Pfam" id="PF00583">
    <property type="entry name" value="Acetyltransf_1"/>
    <property type="match status" value="1"/>
</dbReference>
<gene>
    <name evidence="2" type="ORF">FB550_107216</name>
</gene>
<dbReference type="RefSeq" id="WP_144566118.1">
    <property type="nucleotide sequence ID" value="NZ_VIVN01000007.1"/>
</dbReference>
<organism evidence="2 3">
    <name type="scientific">Neobacillus bataviensis</name>
    <dbReference type="NCBI Taxonomy" id="220685"/>
    <lineage>
        <taxon>Bacteria</taxon>
        <taxon>Bacillati</taxon>
        <taxon>Bacillota</taxon>
        <taxon>Bacilli</taxon>
        <taxon>Bacillales</taxon>
        <taxon>Bacillaceae</taxon>
        <taxon>Neobacillus</taxon>
    </lineage>
</organism>
<sequence>MEIKLEFFENLREPGYLKAVWEILCESDNEFFPPLSARGSTFQSVLQHEENHEDLPHFYYEGIIKQPLILALNKESGKIVGFMTFIHNYSCSELKGFSPSNYISTICVRKSARNQGVTRQFYKMIQSETIPSQFRMPFLSTRTWSTNSSHLHILETLGFEASARLIDHRGQGIDTIYLAKKVHYT</sequence>
<dbReference type="EMBL" id="VIVN01000007">
    <property type="protein sequence ID" value="TWD99580.1"/>
    <property type="molecule type" value="Genomic_DNA"/>
</dbReference>
<comment type="caution">
    <text evidence="2">The sequence shown here is derived from an EMBL/GenBank/DDBJ whole genome shotgun (WGS) entry which is preliminary data.</text>
</comment>
<dbReference type="GO" id="GO:0016747">
    <property type="term" value="F:acyltransferase activity, transferring groups other than amino-acyl groups"/>
    <property type="evidence" value="ECO:0007669"/>
    <property type="project" value="InterPro"/>
</dbReference>
<feature type="domain" description="N-acetyltransferase" evidence="1">
    <location>
        <begin position="9"/>
        <end position="183"/>
    </location>
</feature>
<dbReference type="SUPFAM" id="SSF55729">
    <property type="entry name" value="Acyl-CoA N-acyltransferases (Nat)"/>
    <property type="match status" value="1"/>
</dbReference>
<evidence type="ECO:0000313" key="3">
    <source>
        <dbReference type="Proteomes" id="UP000319671"/>
    </source>
</evidence>
<dbReference type="Proteomes" id="UP000319671">
    <property type="component" value="Unassembled WGS sequence"/>
</dbReference>
<reference evidence="2 3" key="1">
    <citation type="submission" date="2019-06" db="EMBL/GenBank/DDBJ databases">
        <title>Sorghum-associated microbial communities from plants grown in Nebraska, USA.</title>
        <authorList>
            <person name="Schachtman D."/>
        </authorList>
    </citation>
    <scope>NUCLEOTIDE SEQUENCE [LARGE SCALE GENOMIC DNA]</scope>
    <source>
        <strain evidence="2 3">2482</strain>
    </source>
</reference>
<name>A0A561D8A1_9BACI</name>
<protein>
    <recommendedName>
        <fullName evidence="1">N-acetyltransferase domain-containing protein</fullName>
    </recommendedName>
</protein>
<dbReference type="CDD" id="cd04301">
    <property type="entry name" value="NAT_SF"/>
    <property type="match status" value="1"/>
</dbReference>